<dbReference type="Proteomes" id="UP000824281">
    <property type="component" value="Chromosome"/>
</dbReference>
<dbReference type="PROSITE" id="PS51257">
    <property type="entry name" value="PROKAR_LIPOPROTEIN"/>
    <property type="match status" value="1"/>
</dbReference>
<feature type="chain" id="PRO_5045502474" description="Lipoprotein" evidence="1">
    <location>
        <begin position="22"/>
        <end position="136"/>
    </location>
</feature>
<dbReference type="EMBL" id="CP081295">
    <property type="protein sequence ID" value="QZD89659.1"/>
    <property type="molecule type" value="Genomic_DNA"/>
</dbReference>
<evidence type="ECO:0008006" key="4">
    <source>
        <dbReference type="Google" id="ProtNLM"/>
    </source>
</evidence>
<protein>
    <recommendedName>
        <fullName evidence="4">Lipoprotein</fullName>
    </recommendedName>
</protein>
<name>A0ABX8ZNF2_9SPHN</name>
<feature type="signal peptide" evidence="1">
    <location>
        <begin position="1"/>
        <end position="21"/>
    </location>
</feature>
<keyword evidence="3" id="KW-1185">Reference proteome</keyword>
<dbReference type="RefSeq" id="WP_221425140.1">
    <property type="nucleotide sequence ID" value="NZ_CP081295.1"/>
</dbReference>
<reference evidence="2 3" key="1">
    <citation type="submission" date="2021-08" db="EMBL/GenBank/DDBJ databases">
        <title>Comparative Genomics Analysis of the Genus Qipengyuania Reveals Extensive Genetic Diversity and Metabolic Versatility, Including the Description of Fifteen Novel Species.</title>
        <authorList>
            <person name="Liu Y."/>
        </authorList>
    </citation>
    <scope>NUCLEOTIDE SEQUENCE [LARGE SCALE GENOMIC DNA]</scope>
    <source>
        <strain evidence="2 3">1NDH13</strain>
    </source>
</reference>
<accession>A0ABX8ZNF2</accession>
<evidence type="ECO:0000256" key="1">
    <source>
        <dbReference type="SAM" id="SignalP"/>
    </source>
</evidence>
<keyword evidence="1" id="KW-0732">Signal</keyword>
<evidence type="ECO:0000313" key="3">
    <source>
        <dbReference type="Proteomes" id="UP000824281"/>
    </source>
</evidence>
<evidence type="ECO:0000313" key="2">
    <source>
        <dbReference type="EMBL" id="QZD89659.1"/>
    </source>
</evidence>
<proteinExistence type="predicted"/>
<sequence length="136" mass="14249">MKKLMVVAACGMLAACGSNEAEEPVEPIETTAPAGTTDTATAGQMAGTYEMTMDDGTVVRQQVNADGTYVDTDLEGNELERGTWRQQGDQLCYDDAGADPEVCWTGGTPGADGSFEATATDGTSITVRRVQDEPAM</sequence>
<organism evidence="2 3">
    <name type="scientific">Qipengyuania aurantiaca</name>
    <dbReference type="NCBI Taxonomy" id="2867233"/>
    <lineage>
        <taxon>Bacteria</taxon>
        <taxon>Pseudomonadati</taxon>
        <taxon>Pseudomonadota</taxon>
        <taxon>Alphaproteobacteria</taxon>
        <taxon>Sphingomonadales</taxon>
        <taxon>Erythrobacteraceae</taxon>
        <taxon>Qipengyuania</taxon>
    </lineage>
</organism>
<gene>
    <name evidence="2" type="ORF">K3148_12775</name>
</gene>